<proteinExistence type="predicted"/>
<organism evidence="2 3">
    <name type="scientific">Tumebacillus flagellatus</name>
    <dbReference type="NCBI Taxonomy" id="1157490"/>
    <lineage>
        <taxon>Bacteria</taxon>
        <taxon>Bacillati</taxon>
        <taxon>Bacillota</taxon>
        <taxon>Bacilli</taxon>
        <taxon>Bacillales</taxon>
        <taxon>Alicyclobacillaceae</taxon>
        <taxon>Tumebacillus</taxon>
    </lineage>
</organism>
<dbReference type="Proteomes" id="UP000027931">
    <property type="component" value="Unassembled WGS sequence"/>
</dbReference>
<reference evidence="2 3" key="1">
    <citation type="journal article" date="2013" name="Int. J. Syst. Evol. Microbiol.">
        <title>Tumebacillus flagellatus sp. nov., an alpha-amylase/pullulanase-producing bacterium isolated from cassava wastewater.</title>
        <authorList>
            <person name="Wang Q."/>
            <person name="Xie N."/>
            <person name="Qin Y."/>
            <person name="Shen N."/>
            <person name="Zhu J."/>
            <person name="Mi H."/>
            <person name="Huang R."/>
        </authorList>
    </citation>
    <scope>NUCLEOTIDE SEQUENCE [LARGE SCALE GENOMIC DNA]</scope>
    <source>
        <strain evidence="2 3">GST4</strain>
    </source>
</reference>
<dbReference type="AlphaFoldDB" id="A0A074LL49"/>
<feature type="chain" id="PRO_5038727014" description="DUF3829 domain-containing protein" evidence="1">
    <location>
        <begin position="24"/>
        <end position="311"/>
    </location>
</feature>
<keyword evidence="1" id="KW-0732">Signal</keyword>
<feature type="signal peptide" evidence="1">
    <location>
        <begin position="1"/>
        <end position="23"/>
    </location>
</feature>
<evidence type="ECO:0000256" key="1">
    <source>
        <dbReference type="SAM" id="SignalP"/>
    </source>
</evidence>
<evidence type="ECO:0008006" key="4">
    <source>
        <dbReference type="Google" id="ProtNLM"/>
    </source>
</evidence>
<sequence length="311" mass="35319">MSKKTWIITLAAVSVLLSAGCSASTSGKAATDEERQQEYTLYHQWWIGTMSSEASIQNYAKGVLPLLDESSSVKKGWTEAANSYQKLIEENRAESRKLSPELKAVHDKYADYLKQEMDYYKTQAKSNTHHGKEILSDLTSHYKNDAAAEAKLYMDADKQYVNEHRLQDTASVPRGAAVLDKDRDYEWQVYQQAMIPIRLKDVKPGLVAGVNGKDDPANGNFDMEISALGPAYQELYTKVKAESKNLSPELKKINDEYAKYFKFQADFYKRAKITKNNDKDLLLFGSHGKDAAMMNRAYLRDLNLYLTTYQL</sequence>
<gene>
    <name evidence="2" type="ORF">EL26_18480</name>
</gene>
<name>A0A074LL49_9BACL</name>
<keyword evidence="3" id="KW-1185">Reference proteome</keyword>
<protein>
    <recommendedName>
        <fullName evidence="4">DUF3829 domain-containing protein</fullName>
    </recommendedName>
</protein>
<dbReference type="PROSITE" id="PS51257">
    <property type="entry name" value="PROKAR_LIPOPROTEIN"/>
    <property type="match status" value="1"/>
</dbReference>
<evidence type="ECO:0000313" key="2">
    <source>
        <dbReference type="EMBL" id="KEO81829.1"/>
    </source>
</evidence>
<dbReference type="EMBL" id="JMIR01000031">
    <property type="protein sequence ID" value="KEO81829.1"/>
    <property type="molecule type" value="Genomic_DNA"/>
</dbReference>
<dbReference type="STRING" id="1157490.EL26_18480"/>
<dbReference type="RefSeq" id="WP_038091890.1">
    <property type="nucleotide sequence ID" value="NZ_JMIR01000031.1"/>
</dbReference>
<comment type="caution">
    <text evidence="2">The sequence shown here is derived from an EMBL/GenBank/DDBJ whole genome shotgun (WGS) entry which is preliminary data.</text>
</comment>
<evidence type="ECO:0000313" key="3">
    <source>
        <dbReference type="Proteomes" id="UP000027931"/>
    </source>
</evidence>
<accession>A0A074LL49</accession>